<dbReference type="PROSITE" id="PS00936">
    <property type="entry name" value="RIBOSOMAL_L35"/>
    <property type="match status" value="1"/>
</dbReference>
<protein>
    <recommendedName>
        <fullName evidence="4 5">Large ribosomal subunit protein bL35</fullName>
    </recommendedName>
</protein>
<dbReference type="STRING" id="202789.GCA_001457435_00475"/>
<keyword evidence="3 5" id="KW-0687">Ribonucleoprotein</keyword>
<evidence type="ECO:0000256" key="3">
    <source>
        <dbReference type="ARBA" id="ARBA00023274"/>
    </source>
</evidence>
<keyword evidence="9" id="KW-1185">Reference proteome</keyword>
<evidence type="ECO:0000313" key="9">
    <source>
        <dbReference type="Proteomes" id="UP000009888"/>
    </source>
</evidence>
<dbReference type="AlphaFoldDB" id="K9EUK3"/>
<dbReference type="GO" id="GO:0022625">
    <property type="term" value="C:cytosolic large ribosomal subunit"/>
    <property type="evidence" value="ECO:0007669"/>
    <property type="project" value="TreeGrafter"/>
</dbReference>
<dbReference type="NCBIfam" id="TIGR00001">
    <property type="entry name" value="rpmI_bact"/>
    <property type="match status" value="1"/>
</dbReference>
<dbReference type="Gene3D" id="4.10.410.60">
    <property type="match status" value="1"/>
</dbReference>
<evidence type="ECO:0000256" key="6">
    <source>
        <dbReference type="RuleBase" id="RU000568"/>
    </source>
</evidence>
<dbReference type="HAMAP" id="MF_00514">
    <property type="entry name" value="Ribosomal_bL35"/>
    <property type="match status" value="1"/>
</dbReference>
<name>K9EUK3_9ACTO</name>
<evidence type="ECO:0000256" key="1">
    <source>
        <dbReference type="ARBA" id="ARBA00006598"/>
    </source>
</evidence>
<dbReference type="PANTHER" id="PTHR33343:SF1">
    <property type="entry name" value="LARGE RIBOSOMAL SUBUNIT PROTEIN BL35M"/>
    <property type="match status" value="1"/>
</dbReference>
<feature type="compositionally biased region" description="Basic residues" evidence="7">
    <location>
        <begin position="1"/>
        <end position="18"/>
    </location>
</feature>
<organism evidence="8 9">
    <name type="scientific">Actinobaculum massiliense ACS-171-V-Col2</name>
    <dbReference type="NCBI Taxonomy" id="883066"/>
    <lineage>
        <taxon>Bacteria</taxon>
        <taxon>Bacillati</taxon>
        <taxon>Actinomycetota</taxon>
        <taxon>Actinomycetes</taxon>
        <taxon>Actinomycetales</taxon>
        <taxon>Actinomycetaceae</taxon>
        <taxon>Actinobaculum</taxon>
    </lineage>
</organism>
<comment type="similarity">
    <text evidence="1 5 6">Belongs to the bacterial ribosomal protein bL35 family.</text>
</comment>
<evidence type="ECO:0000256" key="7">
    <source>
        <dbReference type="SAM" id="MobiDB-lite"/>
    </source>
</evidence>
<dbReference type="PRINTS" id="PR00064">
    <property type="entry name" value="RIBOSOMALL35"/>
</dbReference>
<proteinExistence type="inferred from homology"/>
<comment type="caution">
    <text evidence="8">The sequence shown here is derived from an EMBL/GenBank/DDBJ whole genome shotgun (WGS) entry which is preliminary data.</text>
</comment>
<dbReference type="InterPro" id="IPR037229">
    <property type="entry name" value="Ribosomal_bL35_sf"/>
</dbReference>
<keyword evidence="2 5" id="KW-0689">Ribosomal protein</keyword>
<dbReference type="RefSeq" id="WP_007001834.1">
    <property type="nucleotide sequence ID" value="NZ_JH992956.1"/>
</dbReference>
<dbReference type="eggNOG" id="COG0291">
    <property type="taxonomic scope" value="Bacteria"/>
</dbReference>
<evidence type="ECO:0000313" key="8">
    <source>
        <dbReference type="EMBL" id="EKU94682.1"/>
    </source>
</evidence>
<gene>
    <name evidence="5" type="primary">rpmI</name>
    <name evidence="8" type="ORF">HMPREF9233_01629</name>
</gene>
<reference evidence="8 9" key="1">
    <citation type="submission" date="2012-09" db="EMBL/GenBank/DDBJ databases">
        <title>The Genome Sequence of Actinobaculum massiliae ACS-171-V-COL2.</title>
        <authorList>
            <consortium name="The Broad Institute Genome Sequencing Platform"/>
            <person name="Earl A."/>
            <person name="Ward D."/>
            <person name="Feldgarden M."/>
            <person name="Gevers D."/>
            <person name="Saerens B."/>
            <person name="Vaneechoutte M."/>
            <person name="Walker B."/>
            <person name="Young S.K."/>
            <person name="Zeng Q."/>
            <person name="Gargeya S."/>
            <person name="Fitzgerald M."/>
            <person name="Haas B."/>
            <person name="Abouelleil A."/>
            <person name="Alvarado L."/>
            <person name="Arachchi H.M."/>
            <person name="Berlin A."/>
            <person name="Chapman S.B."/>
            <person name="Goldberg J."/>
            <person name="Griggs A."/>
            <person name="Gujja S."/>
            <person name="Hansen M."/>
            <person name="Howarth C."/>
            <person name="Imamovic A."/>
            <person name="Larimer J."/>
            <person name="McCowen C."/>
            <person name="Montmayeur A."/>
            <person name="Murphy C."/>
            <person name="Neiman D."/>
            <person name="Pearson M."/>
            <person name="Priest M."/>
            <person name="Roberts A."/>
            <person name="Saif S."/>
            <person name="Shea T."/>
            <person name="Sisk P."/>
            <person name="Sykes S."/>
            <person name="Wortman J."/>
            <person name="Nusbaum C."/>
            <person name="Birren B."/>
        </authorList>
    </citation>
    <scope>NUCLEOTIDE SEQUENCE [LARGE SCALE GENOMIC DNA]</scope>
    <source>
        <strain evidence="9">ACS-171-V-Col2</strain>
    </source>
</reference>
<dbReference type="GO" id="GO:0003735">
    <property type="term" value="F:structural constituent of ribosome"/>
    <property type="evidence" value="ECO:0007669"/>
    <property type="project" value="InterPro"/>
</dbReference>
<dbReference type="InterPro" id="IPR021137">
    <property type="entry name" value="Ribosomal_bL35-like"/>
</dbReference>
<dbReference type="Pfam" id="PF01632">
    <property type="entry name" value="Ribosomal_L35p"/>
    <property type="match status" value="1"/>
</dbReference>
<dbReference type="InterPro" id="IPR018265">
    <property type="entry name" value="Ribosomal_bL35_CS"/>
</dbReference>
<dbReference type="HOGENOM" id="CLU_169643_4_2_11"/>
<dbReference type="FunFam" id="4.10.410.60:FF:000001">
    <property type="entry name" value="50S ribosomal protein L35"/>
    <property type="match status" value="1"/>
</dbReference>
<dbReference type="Proteomes" id="UP000009888">
    <property type="component" value="Unassembled WGS sequence"/>
</dbReference>
<dbReference type="PANTHER" id="PTHR33343">
    <property type="entry name" value="54S RIBOSOMAL PROTEIN BL35M"/>
    <property type="match status" value="1"/>
</dbReference>
<feature type="region of interest" description="Disordered" evidence="7">
    <location>
        <begin position="1"/>
        <end position="64"/>
    </location>
</feature>
<sequence>MPKNKTHSGIKKRVRRTGSGKLMREQANKRHLLEHKRSTRKRRLSADQPVDRSNAKQVKRLLGI</sequence>
<dbReference type="InterPro" id="IPR001706">
    <property type="entry name" value="Ribosomal_bL35"/>
</dbReference>
<dbReference type="EMBL" id="AGWL01000008">
    <property type="protein sequence ID" value="EKU94682.1"/>
    <property type="molecule type" value="Genomic_DNA"/>
</dbReference>
<dbReference type="PATRIC" id="fig|883066.3.peg.1691"/>
<feature type="compositionally biased region" description="Basic residues" evidence="7">
    <location>
        <begin position="29"/>
        <end position="43"/>
    </location>
</feature>
<evidence type="ECO:0000256" key="4">
    <source>
        <dbReference type="ARBA" id="ARBA00071664"/>
    </source>
</evidence>
<evidence type="ECO:0000256" key="5">
    <source>
        <dbReference type="HAMAP-Rule" id="MF_00514"/>
    </source>
</evidence>
<dbReference type="SUPFAM" id="SSF143034">
    <property type="entry name" value="L35p-like"/>
    <property type="match status" value="1"/>
</dbReference>
<dbReference type="GO" id="GO:0006412">
    <property type="term" value="P:translation"/>
    <property type="evidence" value="ECO:0007669"/>
    <property type="project" value="UniProtKB-UniRule"/>
</dbReference>
<evidence type="ECO:0000256" key="2">
    <source>
        <dbReference type="ARBA" id="ARBA00022980"/>
    </source>
</evidence>
<accession>K9EUK3</accession>